<name>A0ABR2VE90_9PEZI</name>
<feature type="transmembrane region" description="Helical" evidence="7">
    <location>
        <begin position="353"/>
        <end position="377"/>
    </location>
</feature>
<feature type="transmembrane region" description="Helical" evidence="7">
    <location>
        <begin position="383"/>
        <end position="402"/>
    </location>
</feature>
<evidence type="ECO:0000256" key="5">
    <source>
        <dbReference type="ARBA" id="ARBA00022989"/>
    </source>
</evidence>
<feature type="transmembrane region" description="Helical" evidence="7">
    <location>
        <begin position="245"/>
        <end position="269"/>
    </location>
</feature>
<feature type="transmembrane region" description="Helical" evidence="7">
    <location>
        <begin position="79"/>
        <end position="100"/>
    </location>
</feature>
<feature type="transmembrane region" description="Helical" evidence="7">
    <location>
        <begin position="112"/>
        <end position="138"/>
    </location>
</feature>
<evidence type="ECO:0000256" key="7">
    <source>
        <dbReference type="SAM" id="Phobius"/>
    </source>
</evidence>
<dbReference type="Pfam" id="PF07690">
    <property type="entry name" value="MFS_1"/>
    <property type="match status" value="1"/>
</dbReference>
<evidence type="ECO:0000313" key="9">
    <source>
        <dbReference type="Proteomes" id="UP001408356"/>
    </source>
</evidence>
<feature type="transmembrane region" description="Helical" evidence="7">
    <location>
        <begin position="289"/>
        <end position="312"/>
    </location>
</feature>
<feature type="transmembrane region" description="Helical" evidence="7">
    <location>
        <begin position="318"/>
        <end position="341"/>
    </location>
</feature>
<dbReference type="EMBL" id="JARVKF010000024">
    <property type="protein sequence ID" value="KAK9425217.1"/>
    <property type="molecule type" value="Genomic_DNA"/>
</dbReference>
<evidence type="ECO:0000256" key="6">
    <source>
        <dbReference type="ARBA" id="ARBA00023136"/>
    </source>
</evidence>
<dbReference type="InterPro" id="IPR011701">
    <property type="entry name" value="MFS"/>
</dbReference>
<proteinExistence type="inferred from homology"/>
<accession>A0ABR2VE90</accession>
<evidence type="ECO:0000256" key="1">
    <source>
        <dbReference type="ARBA" id="ARBA00004127"/>
    </source>
</evidence>
<evidence type="ECO:0000256" key="3">
    <source>
        <dbReference type="ARBA" id="ARBA00022448"/>
    </source>
</evidence>
<protein>
    <submittedName>
        <fullName evidence="8">Major facilitator superfamily (MFS) profile domain-containing protein</fullName>
    </submittedName>
</protein>
<evidence type="ECO:0000256" key="2">
    <source>
        <dbReference type="ARBA" id="ARBA00008335"/>
    </source>
</evidence>
<dbReference type="Proteomes" id="UP001408356">
    <property type="component" value="Unassembled WGS sequence"/>
</dbReference>
<reference evidence="8 9" key="1">
    <citation type="journal article" date="2024" name="J. Plant Pathol.">
        <title>Sequence and assembly of the genome of Seiridium unicorne, isolate CBS 538.82, causal agent of cypress canker disease.</title>
        <authorList>
            <person name="Scali E."/>
            <person name="Rocca G.D."/>
            <person name="Danti R."/>
            <person name="Garbelotto M."/>
            <person name="Barberini S."/>
            <person name="Baroncelli R."/>
            <person name="Emiliani G."/>
        </authorList>
    </citation>
    <scope>NUCLEOTIDE SEQUENCE [LARGE SCALE GENOMIC DNA]</scope>
    <source>
        <strain evidence="8 9">BM-138-508</strain>
    </source>
</reference>
<dbReference type="PANTHER" id="PTHR23514">
    <property type="entry name" value="BYPASS OF STOP CODON PROTEIN 6"/>
    <property type="match status" value="1"/>
</dbReference>
<keyword evidence="6 7" id="KW-0472">Membrane</keyword>
<evidence type="ECO:0000256" key="4">
    <source>
        <dbReference type="ARBA" id="ARBA00022692"/>
    </source>
</evidence>
<comment type="similarity">
    <text evidence="2">Belongs to the major facilitator superfamily.</text>
</comment>
<feature type="transmembrane region" description="Helical" evidence="7">
    <location>
        <begin position="189"/>
        <end position="211"/>
    </location>
</feature>
<dbReference type="SUPFAM" id="SSF103473">
    <property type="entry name" value="MFS general substrate transporter"/>
    <property type="match status" value="1"/>
</dbReference>
<gene>
    <name evidence="8" type="ORF">SUNI508_03357</name>
</gene>
<dbReference type="Gene3D" id="1.20.1250.20">
    <property type="entry name" value="MFS general substrate transporter like domains"/>
    <property type="match status" value="1"/>
</dbReference>
<dbReference type="InterPro" id="IPR036259">
    <property type="entry name" value="MFS_trans_sf"/>
</dbReference>
<dbReference type="PANTHER" id="PTHR23514:SF3">
    <property type="entry name" value="BYPASS OF STOP CODON PROTEIN 6"/>
    <property type="match status" value="1"/>
</dbReference>
<keyword evidence="5 7" id="KW-1133">Transmembrane helix</keyword>
<feature type="transmembrane region" description="Helical" evidence="7">
    <location>
        <begin position="158"/>
        <end position="177"/>
    </location>
</feature>
<keyword evidence="3" id="KW-0813">Transport</keyword>
<keyword evidence="9" id="KW-1185">Reference proteome</keyword>
<comment type="subcellular location">
    <subcellularLocation>
        <location evidence="1">Endomembrane system</location>
        <topology evidence="1">Multi-pass membrane protein</topology>
    </subcellularLocation>
</comment>
<organism evidence="8 9">
    <name type="scientific">Seiridium unicorne</name>
    <dbReference type="NCBI Taxonomy" id="138068"/>
    <lineage>
        <taxon>Eukaryota</taxon>
        <taxon>Fungi</taxon>
        <taxon>Dikarya</taxon>
        <taxon>Ascomycota</taxon>
        <taxon>Pezizomycotina</taxon>
        <taxon>Sordariomycetes</taxon>
        <taxon>Xylariomycetidae</taxon>
        <taxon>Amphisphaeriales</taxon>
        <taxon>Sporocadaceae</taxon>
        <taxon>Seiridium</taxon>
    </lineage>
</organism>
<comment type="caution">
    <text evidence="8">The sequence shown here is derived from an EMBL/GenBank/DDBJ whole genome shotgun (WGS) entry which is preliminary data.</text>
</comment>
<dbReference type="InterPro" id="IPR051788">
    <property type="entry name" value="MFS_Transporter"/>
</dbReference>
<evidence type="ECO:0000313" key="8">
    <source>
        <dbReference type="EMBL" id="KAK9425217.1"/>
    </source>
</evidence>
<keyword evidence="4 7" id="KW-0812">Transmembrane</keyword>
<sequence>MRSCSSTSVIEMEPVRLAPSPKLTKIASSPLPQELLRNDELAAAAAVEDDELPPPSTASSIVQRWNYPRSNMPKVAACFWSFIVIGANDAAYGVGLDSLLSNCKGGMPVCHLIAYLIIALHPPYPVLVIAFMIAGYGNGLADAAWNAWIGNMDHANEILGFLHGLYGLSAVISPLVATSMVTKANLPWYTFYYLMLSLAGLELVTSMVAFWKSTASAYRSSMSHSGETQKGSLRNALTRRPSARVTWLCALFLLGYVGIEVALGGWIVVFMIQVRHGEEFASGMTATGFWLGIAIGRIYLPIVMGLELLFWLVPQFTVSAVAVSLQGFFLGPLFPAAIVAMSKLLPRHLHVGAIGFAAAFGSSGAAILPFAVGAIAQAKGVQVLQPIILALLAAIFVLWLGLPKFGGKKKE</sequence>